<evidence type="ECO:0000256" key="1">
    <source>
        <dbReference type="SAM" id="MobiDB-lite"/>
    </source>
</evidence>
<dbReference type="Proteomes" id="UP000075515">
    <property type="component" value="Unassembled WGS sequence"/>
</dbReference>
<evidence type="ECO:0000313" key="2">
    <source>
        <dbReference type="EMBL" id="KYF77667.1"/>
    </source>
</evidence>
<sequence length="175" mass="18085">MAIADARIAGSIGSEPDASTEEGAPTSDARAVRRAAPAPPAIAAVRIEGVDEATRRAVLRAGGEVVGAAIDPAVSVSVLRTAIARGERVIVEAHDAGWVVIGALRTAATPGVDEGDEFRIKAGRVTIDANHELSFVTGAASLVLRAYGQVETLAENITTRASSMHKIVGRMIRLN</sequence>
<name>A0A150RBM8_SORCE</name>
<proteinExistence type="predicted"/>
<accession>A0A150RBM8</accession>
<organism evidence="2 3">
    <name type="scientific">Sorangium cellulosum</name>
    <name type="common">Polyangium cellulosum</name>
    <dbReference type="NCBI Taxonomy" id="56"/>
    <lineage>
        <taxon>Bacteria</taxon>
        <taxon>Pseudomonadati</taxon>
        <taxon>Myxococcota</taxon>
        <taxon>Polyangia</taxon>
        <taxon>Polyangiales</taxon>
        <taxon>Polyangiaceae</taxon>
        <taxon>Sorangium</taxon>
    </lineage>
</organism>
<reference evidence="2 3" key="1">
    <citation type="submission" date="2014-02" db="EMBL/GenBank/DDBJ databases">
        <title>The small core and large imbalanced accessory genome model reveals a collaborative survival strategy of Sorangium cellulosum strains in nature.</title>
        <authorList>
            <person name="Han K."/>
            <person name="Peng R."/>
            <person name="Blom J."/>
            <person name="Li Y.-Z."/>
        </authorList>
    </citation>
    <scope>NUCLEOTIDE SEQUENCE [LARGE SCALE GENOMIC DNA]</scope>
    <source>
        <strain evidence="2 3">So0149</strain>
    </source>
</reference>
<comment type="caution">
    <text evidence="2">The sequence shown here is derived from an EMBL/GenBank/DDBJ whole genome shotgun (WGS) entry which is preliminary data.</text>
</comment>
<dbReference type="AlphaFoldDB" id="A0A150RBM8"/>
<dbReference type="EMBL" id="JEMC01003887">
    <property type="protein sequence ID" value="KYF77667.1"/>
    <property type="molecule type" value="Genomic_DNA"/>
</dbReference>
<feature type="region of interest" description="Disordered" evidence="1">
    <location>
        <begin position="1"/>
        <end position="35"/>
    </location>
</feature>
<evidence type="ECO:0000313" key="3">
    <source>
        <dbReference type="Proteomes" id="UP000075515"/>
    </source>
</evidence>
<gene>
    <name evidence="2" type="ORF">BE18_17755</name>
</gene>
<protein>
    <submittedName>
        <fullName evidence="2">Uncharacterized protein</fullName>
    </submittedName>
</protein>